<dbReference type="CDD" id="cd05698">
    <property type="entry name" value="S1_Rrp5_repeat_hs6_sc5"/>
    <property type="match status" value="1"/>
</dbReference>
<dbReference type="Pfam" id="PF24685">
    <property type="entry name" value="OB_RRP5_4th"/>
    <property type="match status" value="1"/>
</dbReference>
<accession>A0A9P7Z138</accession>
<dbReference type="SMART" id="SM00386">
    <property type="entry name" value="HAT"/>
    <property type="match status" value="6"/>
</dbReference>
<protein>
    <recommendedName>
        <fullName evidence="8">rRNA biogenesis protein RRP5</fullName>
    </recommendedName>
    <alternativeName>
        <fullName evidence="9">Ribosomal RNA-processing protein 5</fullName>
    </alternativeName>
</protein>
<keyword evidence="5" id="KW-0677">Repeat</keyword>
<comment type="subcellular location">
    <subcellularLocation>
        <location evidence="1">Nucleus</location>
        <location evidence="1">Nucleolus</location>
    </subcellularLocation>
</comment>
<evidence type="ECO:0000256" key="9">
    <source>
        <dbReference type="ARBA" id="ARBA00076674"/>
    </source>
</evidence>
<dbReference type="GO" id="GO:0006364">
    <property type="term" value="P:rRNA processing"/>
    <property type="evidence" value="ECO:0007669"/>
    <property type="project" value="UniProtKB-KW"/>
</dbReference>
<dbReference type="SUPFAM" id="SSF48452">
    <property type="entry name" value="TPR-like"/>
    <property type="match status" value="2"/>
</dbReference>
<dbReference type="FunFam" id="2.40.50.140:FF:000103">
    <property type="entry name" value="protein RRP5 homolog"/>
    <property type="match status" value="2"/>
</dbReference>
<dbReference type="PROSITE" id="PS50126">
    <property type="entry name" value="S1"/>
    <property type="match status" value="12"/>
</dbReference>
<reference evidence="12" key="1">
    <citation type="journal article" date="2021" name="IMA Fungus">
        <title>Genomic characterization of three marine fungi, including Emericellopsis atlantica sp. nov. with signatures of a generalist lifestyle and marine biomass degradation.</title>
        <authorList>
            <person name="Hagestad O.C."/>
            <person name="Hou L."/>
            <person name="Andersen J.H."/>
            <person name="Hansen E.H."/>
            <person name="Altermark B."/>
            <person name="Li C."/>
            <person name="Kuhnert E."/>
            <person name="Cox R.J."/>
            <person name="Crous P.W."/>
            <person name="Spatafora J.W."/>
            <person name="Lail K."/>
            <person name="Amirebrahimi M."/>
            <person name="Lipzen A."/>
            <person name="Pangilinan J."/>
            <person name="Andreopoulos W."/>
            <person name="Hayes R.D."/>
            <person name="Ng V."/>
            <person name="Grigoriev I.V."/>
            <person name="Jackson S.A."/>
            <person name="Sutton T.D.S."/>
            <person name="Dobson A.D.W."/>
            <person name="Rama T."/>
        </authorList>
    </citation>
    <scope>NUCLEOTIDE SEQUENCE</scope>
    <source>
        <strain evidence="12">TRa3180A</strain>
    </source>
</reference>
<evidence type="ECO:0000256" key="1">
    <source>
        <dbReference type="ARBA" id="ARBA00004604"/>
    </source>
</evidence>
<dbReference type="GO" id="GO:0003723">
    <property type="term" value="F:RNA binding"/>
    <property type="evidence" value="ECO:0007669"/>
    <property type="project" value="TreeGrafter"/>
</dbReference>
<dbReference type="CDD" id="cd05703">
    <property type="entry name" value="S1_Rrp5_repeat_hs12_sc9"/>
    <property type="match status" value="1"/>
</dbReference>
<feature type="domain" description="S1 motif" evidence="11">
    <location>
        <begin position="1182"/>
        <end position="1251"/>
    </location>
</feature>
<evidence type="ECO:0000256" key="8">
    <source>
        <dbReference type="ARBA" id="ARBA00073619"/>
    </source>
</evidence>
<keyword evidence="6" id="KW-0539">Nucleus</keyword>
<dbReference type="Pfam" id="PF23459">
    <property type="entry name" value="S1_RRP5"/>
    <property type="match status" value="1"/>
</dbReference>
<evidence type="ECO:0000256" key="5">
    <source>
        <dbReference type="ARBA" id="ARBA00022737"/>
    </source>
</evidence>
<dbReference type="CDD" id="cd04461">
    <property type="entry name" value="S1_Rrp5_repeat_hs8_sc7"/>
    <property type="match status" value="1"/>
</dbReference>
<dbReference type="Proteomes" id="UP000887226">
    <property type="component" value="Unassembled WGS sequence"/>
</dbReference>
<organism evidence="12 13">
    <name type="scientific">Calycina marina</name>
    <dbReference type="NCBI Taxonomy" id="1763456"/>
    <lineage>
        <taxon>Eukaryota</taxon>
        <taxon>Fungi</taxon>
        <taxon>Dikarya</taxon>
        <taxon>Ascomycota</taxon>
        <taxon>Pezizomycotina</taxon>
        <taxon>Leotiomycetes</taxon>
        <taxon>Helotiales</taxon>
        <taxon>Pezizellaceae</taxon>
        <taxon>Calycina</taxon>
    </lineage>
</organism>
<evidence type="ECO:0000256" key="4">
    <source>
        <dbReference type="ARBA" id="ARBA00022553"/>
    </source>
</evidence>
<feature type="domain" description="S1 motif" evidence="11">
    <location>
        <begin position="604"/>
        <end position="673"/>
    </location>
</feature>
<keyword evidence="4" id="KW-0597">Phosphoprotein</keyword>
<evidence type="ECO:0000256" key="7">
    <source>
        <dbReference type="ARBA" id="ARBA00055575"/>
    </source>
</evidence>
<dbReference type="Pfam" id="PF00575">
    <property type="entry name" value="S1"/>
    <property type="match status" value="5"/>
</dbReference>
<feature type="domain" description="S1 motif" evidence="11">
    <location>
        <begin position="1001"/>
        <end position="1072"/>
    </location>
</feature>
<dbReference type="FunFam" id="2.40.50.140:FF:000159">
    <property type="entry name" value="rRNA biogenesis protein rrp5"/>
    <property type="match status" value="1"/>
</dbReference>
<dbReference type="CDD" id="cd05693">
    <property type="entry name" value="S1_Rrp5_repeat_hs1_sc1"/>
    <property type="match status" value="1"/>
</dbReference>
<name>A0A9P7Z138_9HELO</name>
<evidence type="ECO:0000256" key="10">
    <source>
        <dbReference type="SAM" id="MobiDB-lite"/>
    </source>
</evidence>
<keyword evidence="2" id="KW-0690">Ribosome biogenesis</keyword>
<dbReference type="Gene3D" id="1.25.40.10">
    <property type="entry name" value="Tetratricopeptide repeat domain"/>
    <property type="match status" value="1"/>
</dbReference>
<dbReference type="FunFam" id="2.40.50.140:FF:000155">
    <property type="entry name" value="rRNA biogenesis protein RRP5"/>
    <property type="match status" value="1"/>
</dbReference>
<feature type="domain" description="S1 motif" evidence="11">
    <location>
        <begin position="1271"/>
        <end position="1342"/>
    </location>
</feature>
<feature type="compositionally biased region" description="Acidic residues" evidence="10">
    <location>
        <begin position="1350"/>
        <end position="1364"/>
    </location>
</feature>
<dbReference type="CDD" id="cd05697">
    <property type="entry name" value="S1_Rrp5_repeat_hs5"/>
    <property type="match status" value="1"/>
</dbReference>
<evidence type="ECO:0000256" key="2">
    <source>
        <dbReference type="ARBA" id="ARBA00022517"/>
    </source>
</evidence>
<proteinExistence type="predicted"/>
<dbReference type="FunFam" id="2.40.50.140:FF:000266">
    <property type="entry name" value="rRNA biogenesis protein rrp5"/>
    <property type="match status" value="1"/>
</dbReference>
<feature type="compositionally biased region" description="Basic residues" evidence="10">
    <location>
        <begin position="70"/>
        <end position="85"/>
    </location>
</feature>
<feature type="domain" description="S1 motif" evidence="11">
    <location>
        <begin position="226"/>
        <end position="295"/>
    </location>
</feature>
<feature type="domain" description="S1 motif" evidence="11">
    <location>
        <begin position="109"/>
        <end position="210"/>
    </location>
</feature>
<dbReference type="InterPro" id="IPR003107">
    <property type="entry name" value="HAT"/>
</dbReference>
<feature type="compositionally biased region" description="Basic and acidic residues" evidence="10">
    <location>
        <begin position="34"/>
        <end position="48"/>
    </location>
</feature>
<feature type="domain" description="S1 motif" evidence="11">
    <location>
        <begin position="419"/>
        <end position="493"/>
    </location>
</feature>
<keyword evidence="13" id="KW-1185">Reference proteome</keyword>
<dbReference type="InterPro" id="IPR057302">
    <property type="entry name" value="Rrp5_S1"/>
</dbReference>
<feature type="domain" description="S1 motif" evidence="11">
    <location>
        <begin position="788"/>
        <end position="857"/>
    </location>
</feature>
<feature type="domain" description="S1 motif" evidence="11">
    <location>
        <begin position="692"/>
        <end position="766"/>
    </location>
</feature>
<feature type="region of interest" description="Disordered" evidence="10">
    <location>
        <begin position="1"/>
        <end position="91"/>
    </location>
</feature>
<dbReference type="InterPro" id="IPR012340">
    <property type="entry name" value="NA-bd_OB-fold"/>
</dbReference>
<evidence type="ECO:0000313" key="12">
    <source>
        <dbReference type="EMBL" id="KAG9243326.1"/>
    </source>
</evidence>
<dbReference type="Gene3D" id="2.40.50.140">
    <property type="entry name" value="Nucleic acid-binding proteins"/>
    <property type="match status" value="11"/>
</dbReference>
<dbReference type="PANTHER" id="PTHR23270">
    <property type="entry name" value="PROGRAMMED CELL DEATH PROTEIN 11 PRE-RRNA PROCESSING PROTEIN RRP5"/>
    <property type="match status" value="1"/>
</dbReference>
<sequence>MAPVVPAKRSRPMSKLAEEEAAFPRGGASTLTPLEHKQIAIEATRDVLFEQSHGGKSSKQDADGEEESRPRKKLKSKDGKGKKKKGSEVAAPEEHIKIEGLNYKRIVPGSMVLGLVSQINHHDIALSLPNNLTGYVPITSISDKITEKIEAIAEAEAKSEDGEDEDGNDIELDKLFKIGQYLRAFVVSTSDEPTAGSSDKPKRRIELSLRPQQANHAIKAQNVIVHNTLMASVASVEDHGLVMDLGLLDQDMKGFMSSKEIGNGVKVSDVQEGAVYLCTVTGLSSNGKIVKLSADIAKTANLKKLNYISDAPTIDAFQPGTAVEILVADISPRGIIGKVMGMLDVTADLMHSGAGARGKDMEKKYKIGSKIKARVICTFPTSDPPKIGVSLLDHVLSFSPQLAKVHDKLKDPLDVLPLSTIIEELTVQKVEPEVGLFVGLGIKGVAGFVHISRVKDGKIESLSTTGTYKVGSTHRGRLIGYNSLDGVYLVSLEESVLEQPYLRIEDLKVGEIAKGKIEKIVVNAKGVGGVLVNLAEGISGLVPEMHLADVQLLHPEKLFKPGKTVTVRVLSTDPSKRQIRLTLKKSLVNSEAAPFISYDDIKVGMQSPGAIINLLQVGAVVQFYGHVRGFLPVGEMSEAYIQDPSQHFKIGQVVNVHVLKVDAEAKKLVVTCKDPAAFGIVHQKALKDLKVGEIVSANVTEKTTEGISVTLEGSGLASTLPVAQLTDKSDSRNQSAWKKIRVGQVLTDLAVLEKQEQNRLVILTNKPSLVKAAKDRTLLRSFEDVKGGKQVHGFVRDITLTAVFVQFGGGLTGLLPKTKLSEAAKSIPDFGLKKGQSIELKIISSDQSTKRFVLAMEGAEPTEKADTPLTYSNEAAVEPIDEEITFVDDLTLGKLTKAKVVSVKDTQINVKLANNIQGRIDVSQLFDTWEEIKNRKRPLQKFTRDQIIPVRVLGIHDARNHRFLPISHRSGKTLVYELSAKTSDQTHAKQEPLTLAKVKIGSSHIAFVNNIGDRSVWVNLSPNVRGRIATLDLSDDVSLLQDVGGNFPVGSAIKVRVTNVDVASNRLDLSARSTQASEVLTFEKATRGKIVPGKITRVSERQLMVQLSPNLSGPVSLTDLSDDFSTADTSKYTKNDVVRVCVVDQDVPNKRLRLSTRRSRVLDSSAKVEDPEISSISQIKPNDVVRGFVNNIAEKGLYVNLGGNVRAFVGVANLSDAFIKDWKSYFQVDQLVKGKILAANEANNFIQMSLKESVLDRNFTPPVMFESIKEGDIIEGKIRKVEDFGVFIVISNSKNVSGLCHQSEMAEKRVHEVKKLYEEGDLVKAKVLKIDKEMKRLSFGMKASYIDPGEGNESEEESDDEDGTEGVKLAGSDDEVEDSEDEEQGGMDLDDAESDDDMSDAEENVPGLDAGGFDWTASMLNQDDKAIAASSDDEAPSKPKKKRKKAEVTEDRTGDLDVNGPQSVSDFERLLLGQPDSADLWIRYIAFQLQLGEVEKARTVAERAIKTINIRDDSAKKAVWIALLNLEVEYGSEDTVQEAFTKACQYSDNQEMHENIASIYIRSGKYSQANDLFQTLVKKFSKDPRVWENYASFLFTSYSRPDDARLLLPRALQILPEQTLPLTIKFAAMEFKSRSGSPERGRTMFEGVLSQWPKRIDLWNQLVDLEVGQKDAEIVRATFERALKVKGLKDRNAQAFLGRWLKWEEEHGDNKLLAKVQAIKEEWDNKEKARKGK</sequence>
<dbReference type="InterPro" id="IPR045209">
    <property type="entry name" value="Rrp5"/>
</dbReference>
<feature type="compositionally biased region" description="Basic and acidic residues" evidence="10">
    <location>
        <begin position="1446"/>
        <end position="1455"/>
    </location>
</feature>
<dbReference type="InterPro" id="IPR048059">
    <property type="entry name" value="Rrp5_S1_rpt_hs1_sc1"/>
</dbReference>
<feature type="domain" description="S1 motif" evidence="11">
    <location>
        <begin position="1088"/>
        <end position="1157"/>
    </location>
</feature>
<dbReference type="FunFam" id="2.40.50.140:FF:000196">
    <property type="entry name" value="rRNA biogenesis protein RRP5"/>
    <property type="match status" value="1"/>
</dbReference>
<evidence type="ECO:0000256" key="6">
    <source>
        <dbReference type="ARBA" id="ARBA00023242"/>
    </source>
</evidence>
<keyword evidence="3" id="KW-0698">rRNA processing</keyword>
<dbReference type="PANTHER" id="PTHR23270:SF10">
    <property type="entry name" value="PROTEIN RRP5 HOMOLOG"/>
    <property type="match status" value="1"/>
</dbReference>
<dbReference type="SMART" id="SM00316">
    <property type="entry name" value="S1"/>
    <property type="match status" value="13"/>
</dbReference>
<feature type="region of interest" description="Disordered" evidence="10">
    <location>
        <begin position="1344"/>
        <end position="1415"/>
    </location>
</feature>
<dbReference type="CDD" id="cd05702">
    <property type="entry name" value="S1_Rrp5_repeat_hs11_sc8"/>
    <property type="match status" value="1"/>
</dbReference>
<comment type="function">
    <text evidence="7">Involved in the biogenesis of rRNA. Required for the formation of 18S and 5.8S rRNA.</text>
</comment>
<gene>
    <name evidence="12" type="ORF">BJ878DRAFT_553142</name>
</gene>
<evidence type="ECO:0000313" key="13">
    <source>
        <dbReference type="Proteomes" id="UP000887226"/>
    </source>
</evidence>
<feature type="region of interest" description="Disordered" evidence="10">
    <location>
        <begin position="1428"/>
        <end position="1460"/>
    </location>
</feature>
<comment type="caution">
    <text evidence="12">The sequence shown here is derived from an EMBL/GenBank/DDBJ whole genome shotgun (WGS) entry which is preliminary data.</text>
</comment>
<dbReference type="InterPro" id="IPR057301">
    <property type="entry name" value="Rrp5_OB_4th"/>
</dbReference>
<feature type="domain" description="S1 motif" evidence="11">
    <location>
        <begin position="893"/>
        <end position="969"/>
    </location>
</feature>
<evidence type="ECO:0000256" key="3">
    <source>
        <dbReference type="ARBA" id="ARBA00022552"/>
    </source>
</evidence>
<dbReference type="FunFam" id="2.40.50.140:FF:000278">
    <property type="entry name" value="rRNA biogenesis protein rrp5"/>
    <property type="match status" value="1"/>
</dbReference>
<evidence type="ECO:0000259" key="11">
    <source>
        <dbReference type="PROSITE" id="PS50126"/>
    </source>
</evidence>
<dbReference type="InterPro" id="IPR011990">
    <property type="entry name" value="TPR-like_helical_dom_sf"/>
</dbReference>
<dbReference type="InterPro" id="IPR048058">
    <property type="entry name" value="Rrp5_S1_rpt_hs11_sc8"/>
</dbReference>
<dbReference type="OrthoDB" id="412781at2759"/>
<feature type="compositionally biased region" description="Acidic residues" evidence="10">
    <location>
        <begin position="1372"/>
        <end position="1403"/>
    </location>
</feature>
<dbReference type="FunFam" id="2.40.50.140:FF:000279">
    <property type="entry name" value="rRNA biogenesis protein rrp5"/>
    <property type="match status" value="1"/>
</dbReference>
<dbReference type="GO" id="GO:0032040">
    <property type="term" value="C:small-subunit processome"/>
    <property type="evidence" value="ECO:0007669"/>
    <property type="project" value="TreeGrafter"/>
</dbReference>
<feature type="domain" description="S1 motif" evidence="11">
    <location>
        <begin position="510"/>
        <end position="584"/>
    </location>
</feature>
<dbReference type="SUPFAM" id="SSF50249">
    <property type="entry name" value="Nucleic acid-binding proteins"/>
    <property type="match status" value="12"/>
</dbReference>
<dbReference type="InterPro" id="IPR003029">
    <property type="entry name" value="S1_domain"/>
</dbReference>
<dbReference type="EMBL" id="MU253987">
    <property type="protein sequence ID" value="KAG9243326.1"/>
    <property type="molecule type" value="Genomic_DNA"/>
</dbReference>